<dbReference type="InterPro" id="IPR011990">
    <property type="entry name" value="TPR-like_helical_dom_sf"/>
</dbReference>
<evidence type="ECO:0008006" key="6">
    <source>
        <dbReference type="Google" id="ProtNLM"/>
    </source>
</evidence>
<dbReference type="Pfam" id="PF13041">
    <property type="entry name" value="PPR_2"/>
    <property type="match status" value="1"/>
</dbReference>
<dbReference type="Gene3D" id="1.25.40.10">
    <property type="entry name" value="Tetratricopeptide repeat domain"/>
    <property type="match status" value="2"/>
</dbReference>
<dbReference type="InterPro" id="IPR002885">
    <property type="entry name" value="PPR_rpt"/>
</dbReference>
<proteinExistence type="predicted"/>
<dbReference type="Proteomes" id="UP000242814">
    <property type="component" value="Unassembled WGS sequence"/>
</dbReference>
<evidence type="ECO:0000313" key="4">
    <source>
        <dbReference type="EMBL" id="ODH13567.1"/>
    </source>
</evidence>
<evidence type="ECO:0000256" key="1">
    <source>
        <dbReference type="ARBA" id="ARBA00022737"/>
    </source>
</evidence>
<protein>
    <recommendedName>
        <fullName evidence="6">Pentacotripeptide-repeat region of PRORP domain-containing protein</fullName>
    </recommendedName>
</protein>
<gene>
    <name evidence="4" type="ORF">ACO22_07125</name>
</gene>
<feature type="repeat" description="PPR" evidence="2">
    <location>
        <begin position="752"/>
        <end position="786"/>
    </location>
</feature>
<evidence type="ECO:0000313" key="5">
    <source>
        <dbReference type="Proteomes" id="UP000242814"/>
    </source>
</evidence>
<evidence type="ECO:0000256" key="3">
    <source>
        <dbReference type="SAM" id="MobiDB-lite"/>
    </source>
</evidence>
<sequence>MLERAAQRLETAGEFLFRHSKCHARTRRVLHPEFWHHGAALIDVPLWSFEFLQPPRPSPTRLLPAAEPSSVSINHLQTTHLEFLYPPETQVFARYCLPHIISGSVNYRRKIVGRAYSTNSIEPAEPQQHQHQGESTPEAETKEQQNHEDLEEPYELDSDETFQYHDLYKSPPKPIVYPKRRVSPLLPFVRFGLAYCNFYRRQRETMSRERMKQMGLEHSRKINSLRTIPTRGKETKRRPRIGRDGKIVVEPRILGKLDRYLKGESPRNYRSVWKLYQEVKSQKPEYHSRVLAYLSDSRDPLDRIRSKMAFEVIDIKHRTVEDYGHVTRSLIQDEEKVDFVMDVCKEAVSELKGEQCWDIAMAALVDRMKWKDAFQLWPLKPFLPEDPPLKQIKFHELANMRSLLDRVLGLLEMLRDQKLDLSEATPLVQFLVDLIVKRKTLLRQTSLEQILLLFYNLQSVRLLESQHFFWALSTLRYLDIELKTTRALQVYWHFRVLMGTTKPPEKVLAGLLKVVAVLQNAEATNQLLREFRLFYEKPSEEAYRIALMAFSRLGDFRRVDNLFKAYVKHYGNPKSLYFVNPLIHVNAAVGKVFQAREQLESLPNRFSLSPDITSWNILLTAHAKSRDKPGALKTLQEMMDRGFKPDSHTLGILMGLFAKDESVETVMYFLQFARRYNVRLHMAMLHPVVESLCKERKYDAAEKFADSVMQIKAPGFTTRMWNVILWHYAFLPDIDSMLAVHDRMRKLGVKFDDMTYAATILALVRTGNHDDAIRLIQRLEAGRQVPVTQFHYAILLYGYALVGDEDMIEYTRREIVRRFGHLSLSARLSILKGKVLMDKRLIEEGYFVGYNNEVRLVNAENFLDSVMKDFSIREWATKVPQPGSKKKAVRDAFPSAFYEELISAYRNYDATTRPKELAEKLERKQNKLVDNPKLVSLSQLANRMELQLRDRNFEMVEKLWRKAFDQAKLGSTVPVSFIFNNAEDTDKHISAHSMSTSQSFSLSECLSFLMKSYAEQNLHSKIAVVISEVQKAGFVLTTHDWSYYIELLAVSTRREDRLNAFILFEKLFIPNYTGWAQVRARSTVRPKHTPSTFALQEDRNHYSSHRPDHMGSEESYAWSKLEPDHMQPSYDTIVRLAAALVDARARSVLDAGEEVNAILLAAPMTMIAMGNVHDPQGGFGQILNEAKQVVHSGPVKPVMEPEFRDHEESNPEISRQEEVTKDADTSIEVPSPYDLIPLPDGAPRKSEPDMQMIKTLLEEDAEWRRIEYRRRAQRRQFLEENPLLNGIPPRIPHHLHGGGRETAHWQVLRELGLFNTPHLIQHGHLELPKRPQEELEAEREKVHKERILWRKEEAEWRRKVESGRWKDWIPPRNKRLWLKKIDAKGEPLILQYLRLEEDAYDLKDPYRKEWVFWCRLQIWKHMKEVERVDWKLYHKKNRSKRWRGLREWREDLNWIRKKIPRPEQVHGEFASDWDDEAYAIHYHAKTRLNQIRDMMVKVYKLAHQDIAGVRYSSLPWPPRLQQVPEVVFST</sequence>
<organism evidence="4 5">
    <name type="scientific">Paracoccidioides brasiliensis</name>
    <dbReference type="NCBI Taxonomy" id="121759"/>
    <lineage>
        <taxon>Eukaryota</taxon>
        <taxon>Fungi</taxon>
        <taxon>Dikarya</taxon>
        <taxon>Ascomycota</taxon>
        <taxon>Pezizomycotina</taxon>
        <taxon>Eurotiomycetes</taxon>
        <taxon>Eurotiomycetidae</taxon>
        <taxon>Onygenales</taxon>
        <taxon>Ajellomycetaceae</taxon>
        <taxon>Paracoccidioides</taxon>
    </lineage>
</organism>
<dbReference type="PANTHER" id="PTHR47939">
    <property type="entry name" value="MEMBRANE-ASSOCIATED SALT-INDUCIBLE PROTEIN-LIKE"/>
    <property type="match status" value="1"/>
</dbReference>
<keyword evidence="1" id="KW-0677">Repeat</keyword>
<dbReference type="PANTHER" id="PTHR47939:SF13">
    <property type="entry name" value="OS03G0201400 PROTEIN"/>
    <property type="match status" value="1"/>
</dbReference>
<accession>A0A1D2J5Y0</accession>
<feature type="compositionally biased region" description="Basic and acidic residues" evidence="3">
    <location>
        <begin position="139"/>
        <end position="148"/>
    </location>
</feature>
<feature type="compositionally biased region" description="Basic and acidic residues" evidence="3">
    <location>
        <begin position="1202"/>
        <end position="1224"/>
    </location>
</feature>
<evidence type="ECO:0000256" key="2">
    <source>
        <dbReference type="PROSITE-ProRule" id="PRU00708"/>
    </source>
</evidence>
<feature type="repeat" description="PPR" evidence="2">
    <location>
        <begin position="611"/>
        <end position="645"/>
    </location>
</feature>
<dbReference type="VEuPathDB" id="FungiDB:PADG_07900"/>
<dbReference type="NCBIfam" id="TIGR00756">
    <property type="entry name" value="PPR"/>
    <property type="match status" value="1"/>
</dbReference>
<reference evidence="4 5" key="1">
    <citation type="submission" date="2016-06" db="EMBL/GenBank/DDBJ databases">
        <authorList>
            <person name="Kjaerup R.B."/>
            <person name="Dalgaard T.S."/>
            <person name="Juul-Madsen H.R."/>
        </authorList>
    </citation>
    <scope>NUCLEOTIDE SEQUENCE [LARGE SCALE GENOMIC DNA]</scope>
    <source>
        <strain evidence="4 5">Pb300</strain>
    </source>
</reference>
<comment type="caution">
    <text evidence="4">The sequence shown here is derived from an EMBL/GenBank/DDBJ whole genome shotgun (WGS) entry which is preliminary data.</text>
</comment>
<dbReference type="EMBL" id="LZYO01000461">
    <property type="protein sequence ID" value="ODH13567.1"/>
    <property type="molecule type" value="Genomic_DNA"/>
</dbReference>
<dbReference type="VEuPathDB" id="FungiDB:PABG_06446"/>
<feature type="compositionally biased region" description="Polar residues" evidence="3">
    <location>
        <begin position="121"/>
        <end position="135"/>
    </location>
</feature>
<feature type="region of interest" description="Disordered" evidence="3">
    <location>
        <begin position="121"/>
        <end position="154"/>
    </location>
</feature>
<name>A0A1D2J5Y0_PARBR</name>
<feature type="region of interest" description="Disordered" evidence="3">
    <location>
        <begin position="1202"/>
        <end position="1247"/>
    </location>
</feature>
<dbReference type="PROSITE" id="PS51375">
    <property type="entry name" value="PPR"/>
    <property type="match status" value="2"/>
</dbReference>
<dbReference type="InterPro" id="IPR050667">
    <property type="entry name" value="PPR-containing_protein"/>
</dbReference>